<sequence length="53" mass="6319">MTKGWVQRVQQDEEEEETTRLNRTASASMKIGKRDWRKWTRRSSDAYFLGAIN</sequence>
<keyword evidence="3" id="KW-1185">Reference proteome</keyword>
<gene>
    <name evidence="2" type="ORF">SEVIR_8G116300v2</name>
</gene>
<feature type="region of interest" description="Disordered" evidence="1">
    <location>
        <begin position="1"/>
        <end position="27"/>
    </location>
</feature>
<dbReference type="AlphaFoldDB" id="A0A4U6TG17"/>
<name>A0A4U6TG17_SETVI</name>
<accession>A0A4U6TG17</accession>
<evidence type="ECO:0000313" key="3">
    <source>
        <dbReference type="Proteomes" id="UP000298652"/>
    </source>
</evidence>
<protein>
    <submittedName>
        <fullName evidence="2">Uncharacterized protein</fullName>
    </submittedName>
</protein>
<evidence type="ECO:0000313" key="2">
    <source>
        <dbReference type="EMBL" id="TKW00532.1"/>
    </source>
</evidence>
<dbReference type="EMBL" id="CM016559">
    <property type="protein sequence ID" value="TKW00532.1"/>
    <property type="molecule type" value="Genomic_DNA"/>
</dbReference>
<organism evidence="2 3">
    <name type="scientific">Setaria viridis</name>
    <name type="common">Green bristlegrass</name>
    <name type="synonym">Setaria italica subsp. viridis</name>
    <dbReference type="NCBI Taxonomy" id="4556"/>
    <lineage>
        <taxon>Eukaryota</taxon>
        <taxon>Viridiplantae</taxon>
        <taxon>Streptophyta</taxon>
        <taxon>Embryophyta</taxon>
        <taxon>Tracheophyta</taxon>
        <taxon>Spermatophyta</taxon>
        <taxon>Magnoliopsida</taxon>
        <taxon>Liliopsida</taxon>
        <taxon>Poales</taxon>
        <taxon>Poaceae</taxon>
        <taxon>PACMAD clade</taxon>
        <taxon>Panicoideae</taxon>
        <taxon>Panicodae</taxon>
        <taxon>Paniceae</taxon>
        <taxon>Cenchrinae</taxon>
        <taxon>Setaria</taxon>
    </lineage>
</organism>
<proteinExistence type="predicted"/>
<dbReference type="Gramene" id="TKW00532">
    <property type="protein sequence ID" value="TKW00532"/>
    <property type="gene ID" value="SEVIR_8G116300v2"/>
</dbReference>
<dbReference type="Proteomes" id="UP000298652">
    <property type="component" value="Chromosome 8"/>
</dbReference>
<reference evidence="2" key="1">
    <citation type="submission" date="2019-03" db="EMBL/GenBank/DDBJ databases">
        <title>WGS assembly of Setaria viridis.</title>
        <authorList>
            <person name="Huang P."/>
            <person name="Jenkins J."/>
            <person name="Grimwood J."/>
            <person name="Barry K."/>
            <person name="Healey A."/>
            <person name="Mamidi S."/>
            <person name="Sreedasyam A."/>
            <person name="Shu S."/>
            <person name="Feldman M."/>
            <person name="Wu J."/>
            <person name="Yu Y."/>
            <person name="Chen C."/>
            <person name="Johnson J."/>
            <person name="Rokhsar D."/>
            <person name="Baxter I."/>
            <person name="Schmutz J."/>
            <person name="Brutnell T."/>
            <person name="Kellogg E."/>
        </authorList>
    </citation>
    <scope>NUCLEOTIDE SEQUENCE [LARGE SCALE GENOMIC DNA]</scope>
</reference>
<evidence type="ECO:0000256" key="1">
    <source>
        <dbReference type="SAM" id="MobiDB-lite"/>
    </source>
</evidence>